<sequence length="392" mass="43473">MNSLALERVQSWTTEYANHESQYFYRVLDPDFTHIEAILSHESGKLLDDLSEEERKQVRDLAEERVLHDAYGLPWDVINELESSRTDILSALQVINSAMNSRWGHGFGLIFAEVSGSAFERMLGLASALGLAVQMHRPVIISWGPVSGTGKAGVAQRLGLYFEESLVDGANVGDEQDRAHMFSIKQWKCQTDVETCMDWDKAYGRIAEYRTGNDEDIIANLLDGKIVGKSHLLLRLSGSLARVPKQLKIRALSQLIPSGKMIELVQSMREKTTGSLGIFLGAGMKPKAIKAVASRVEKITKPQNLGVFIIGSNTDDVRMLRQLLSDYSVAKAEELDEPSRVNESAEQALTRSLAEIYALGLFCKDIINDGKVPATVLELTDLLRGVKLLNRV</sequence>
<proteinExistence type="predicted"/>
<dbReference type="EMBL" id="VRMN01000005">
    <property type="protein sequence ID" value="KAA8494024.1"/>
    <property type="molecule type" value="Genomic_DNA"/>
</dbReference>
<comment type="caution">
    <text evidence="1">The sequence shown here is derived from an EMBL/GenBank/DDBJ whole genome shotgun (WGS) entry which is preliminary data.</text>
</comment>
<dbReference type="OrthoDB" id="3554at2759"/>
<gene>
    <name evidence="1" type="ORF">FVE85_3999</name>
</gene>
<name>A0A5J4YTJ5_PORPP</name>
<evidence type="ECO:0000313" key="1">
    <source>
        <dbReference type="EMBL" id="KAA8494024.1"/>
    </source>
</evidence>
<dbReference type="OMA" id="YDERINT"/>
<organism evidence="1 2">
    <name type="scientific">Porphyridium purpureum</name>
    <name type="common">Red alga</name>
    <name type="synonym">Porphyridium cruentum</name>
    <dbReference type="NCBI Taxonomy" id="35688"/>
    <lineage>
        <taxon>Eukaryota</taxon>
        <taxon>Rhodophyta</taxon>
        <taxon>Bangiophyceae</taxon>
        <taxon>Porphyridiales</taxon>
        <taxon>Porphyridiaceae</taxon>
        <taxon>Porphyridium</taxon>
    </lineage>
</organism>
<evidence type="ECO:0000313" key="2">
    <source>
        <dbReference type="Proteomes" id="UP000324585"/>
    </source>
</evidence>
<accession>A0A5J4YTJ5</accession>
<dbReference type="AlphaFoldDB" id="A0A5J4YTJ5"/>
<protein>
    <submittedName>
        <fullName evidence="1">Uncharacterized protein</fullName>
    </submittedName>
</protein>
<keyword evidence="2" id="KW-1185">Reference proteome</keyword>
<dbReference type="Proteomes" id="UP000324585">
    <property type="component" value="Unassembled WGS sequence"/>
</dbReference>
<reference evidence="2" key="1">
    <citation type="journal article" date="2019" name="Nat. Commun.">
        <title>Expansion of phycobilisome linker gene families in mesophilic red algae.</title>
        <authorList>
            <person name="Lee J."/>
            <person name="Kim D."/>
            <person name="Bhattacharya D."/>
            <person name="Yoon H.S."/>
        </authorList>
    </citation>
    <scope>NUCLEOTIDE SEQUENCE [LARGE SCALE GENOMIC DNA]</scope>
    <source>
        <strain evidence="2">CCMP 1328</strain>
    </source>
</reference>